<dbReference type="AlphaFoldDB" id="A0A8J5SKD8"/>
<reference evidence="2" key="2">
    <citation type="submission" date="2021-02" db="EMBL/GenBank/DDBJ databases">
        <authorList>
            <person name="Kimball J.A."/>
            <person name="Haas M.W."/>
            <person name="Macchietto M."/>
            <person name="Kono T."/>
            <person name="Duquette J."/>
            <person name="Shao M."/>
        </authorList>
    </citation>
    <scope>NUCLEOTIDE SEQUENCE</scope>
    <source>
        <tissue evidence="2">Fresh leaf tissue</tissue>
    </source>
</reference>
<evidence type="ECO:0000313" key="3">
    <source>
        <dbReference type="Proteomes" id="UP000729402"/>
    </source>
</evidence>
<protein>
    <submittedName>
        <fullName evidence="2">Uncharacterized protein</fullName>
    </submittedName>
</protein>
<feature type="region of interest" description="Disordered" evidence="1">
    <location>
        <begin position="1"/>
        <end position="34"/>
    </location>
</feature>
<dbReference type="Proteomes" id="UP000729402">
    <property type="component" value="Unassembled WGS sequence"/>
</dbReference>
<organism evidence="2 3">
    <name type="scientific">Zizania palustris</name>
    <name type="common">Northern wild rice</name>
    <dbReference type="NCBI Taxonomy" id="103762"/>
    <lineage>
        <taxon>Eukaryota</taxon>
        <taxon>Viridiplantae</taxon>
        <taxon>Streptophyta</taxon>
        <taxon>Embryophyta</taxon>
        <taxon>Tracheophyta</taxon>
        <taxon>Spermatophyta</taxon>
        <taxon>Magnoliopsida</taxon>
        <taxon>Liliopsida</taxon>
        <taxon>Poales</taxon>
        <taxon>Poaceae</taxon>
        <taxon>BOP clade</taxon>
        <taxon>Oryzoideae</taxon>
        <taxon>Oryzeae</taxon>
        <taxon>Zizaniinae</taxon>
        <taxon>Zizania</taxon>
    </lineage>
</organism>
<keyword evidence="3" id="KW-1185">Reference proteome</keyword>
<dbReference type="EMBL" id="JAAALK010000285">
    <property type="protein sequence ID" value="KAG8064988.1"/>
    <property type="molecule type" value="Genomic_DNA"/>
</dbReference>
<proteinExistence type="predicted"/>
<gene>
    <name evidence="2" type="ORF">GUJ93_ZPchr0004g38948</name>
</gene>
<comment type="caution">
    <text evidence="2">The sequence shown here is derived from an EMBL/GenBank/DDBJ whole genome shotgun (WGS) entry which is preliminary data.</text>
</comment>
<accession>A0A8J5SKD8</accession>
<reference evidence="2" key="1">
    <citation type="journal article" date="2021" name="bioRxiv">
        <title>Whole Genome Assembly and Annotation of Northern Wild Rice, Zizania palustris L., Supports a Whole Genome Duplication in the Zizania Genus.</title>
        <authorList>
            <person name="Haas M."/>
            <person name="Kono T."/>
            <person name="Macchietto M."/>
            <person name="Millas R."/>
            <person name="McGilp L."/>
            <person name="Shao M."/>
            <person name="Duquette J."/>
            <person name="Hirsch C.N."/>
            <person name="Kimball J."/>
        </authorList>
    </citation>
    <scope>NUCLEOTIDE SEQUENCE</scope>
    <source>
        <tissue evidence="2">Fresh leaf tissue</tissue>
    </source>
</reference>
<evidence type="ECO:0000256" key="1">
    <source>
        <dbReference type="SAM" id="MobiDB-lite"/>
    </source>
</evidence>
<sequence length="97" mass="10366">MLLPELLPDALQGEEDAAKPTVRVRKPSKRYSGQNGPCKCWKILTWGDEAYAGGSGNAPGGGSKPTICIFSKANEGFRFTVQNGGVCLAPTNPCYEF</sequence>
<name>A0A8J5SKD8_ZIZPA</name>
<evidence type="ECO:0000313" key="2">
    <source>
        <dbReference type="EMBL" id="KAG8064988.1"/>
    </source>
</evidence>